<dbReference type="EMBL" id="PNIN01000029">
    <property type="protein sequence ID" value="PMP72022.1"/>
    <property type="molecule type" value="Genomic_DNA"/>
</dbReference>
<protein>
    <submittedName>
        <fullName evidence="4">Phosphoribosyltransferase</fullName>
    </submittedName>
</protein>
<dbReference type="Proteomes" id="UP000242881">
    <property type="component" value="Unassembled WGS sequence"/>
</dbReference>
<dbReference type="GO" id="GO:0016757">
    <property type="term" value="F:glycosyltransferase activity"/>
    <property type="evidence" value="ECO:0007669"/>
    <property type="project" value="UniProtKB-KW"/>
</dbReference>
<dbReference type="GO" id="GO:0006166">
    <property type="term" value="P:purine ribonucleoside salvage"/>
    <property type="evidence" value="ECO:0007669"/>
    <property type="project" value="UniProtKB-KW"/>
</dbReference>
<dbReference type="InterPro" id="IPR000836">
    <property type="entry name" value="PRTase_dom"/>
</dbReference>
<dbReference type="PANTHER" id="PTHR43864:SF1">
    <property type="entry name" value="XANTHINE PHOSPHORIBOSYLTRANSFERASE"/>
    <property type="match status" value="1"/>
</dbReference>
<sequence length="182" mass="20595">MIQKAKSLLLKFIKEKGAIVGDIINVEQFLNHQVEPLLLSAITEAFAEILKGTEFTKIITVESSGIPLATALSLKLNKPFLFFKKKKPITMKDYFEAESYSFTKQVSTKLYLSKHCIEEGENVVVVDDFYANGDTHKAIKSLAEVAGFNILKYIVVFNKSDNEEIFSLLNKNLLRDINNEKQ</sequence>
<reference evidence="4 5" key="1">
    <citation type="submission" date="2018-01" db="EMBL/GenBank/DDBJ databases">
        <title>Metagenomic assembled genomes from two thermal pools in the Uzon Caldera, Kamchatka, Russia.</title>
        <authorList>
            <person name="Wilkins L."/>
            <person name="Ettinger C."/>
        </authorList>
    </citation>
    <scope>NUCLEOTIDE SEQUENCE [LARGE SCALE GENOMIC DNA]</scope>
    <source>
        <strain evidence="4">ZAV-05</strain>
    </source>
</reference>
<name>A0A2J6WNN5_9BACT</name>
<organism evidence="4 5">
    <name type="scientific">Calditerrivibrio nitroreducens</name>
    <dbReference type="NCBI Taxonomy" id="477976"/>
    <lineage>
        <taxon>Bacteria</taxon>
        <taxon>Pseudomonadati</taxon>
        <taxon>Deferribacterota</taxon>
        <taxon>Deferribacteres</taxon>
        <taxon>Deferribacterales</taxon>
        <taxon>Calditerrivibrionaceae</taxon>
    </lineage>
</organism>
<proteinExistence type="predicted"/>
<dbReference type="Pfam" id="PF00156">
    <property type="entry name" value="Pribosyltran"/>
    <property type="match status" value="1"/>
</dbReference>
<dbReference type="Gene3D" id="3.40.50.2020">
    <property type="match status" value="1"/>
</dbReference>
<evidence type="ECO:0000313" key="5">
    <source>
        <dbReference type="Proteomes" id="UP000242881"/>
    </source>
</evidence>
<feature type="domain" description="Phosphoribosyltransferase" evidence="3">
    <location>
        <begin position="36"/>
        <end position="162"/>
    </location>
</feature>
<gene>
    <name evidence="4" type="ORF">C0187_02580</name>
</gene>
<evidence type="ECO:0000256" key="2">
    <source>
        <dbReference type="ARBA" id="ARBA00022726"/>
    </source>
</evidence>
<keyword evidence="1 4" id="KW-0808">Transferase</keyword>
<comment type="caution">
    <text evidence="4">The sequence shown here is derived from an EMBL/GenBank/DDBJ whole genome shotgun (WGS) entry which is preliminary data.</text>
</comment>
<evidence type="ECO:0000259" key="3">
    <source>
        <dbReference type="Pfam" id="PF00156"/>
    </source>
</evidence>
<dbReference type="InterPro" id="IPR050118">
    <property type="entry name" value="Pur/Pyrimidine_PRTase"/>
</dbReference>
<dbReference type="InterPro" id="IPR029057">
    <property type="entry name" value="PRTase-like"/>
</dbReference>
<dbReference type="AlphaFoldDB" id="A0A2J6WNN5"/>
<dbReference type="SUPFAM" id="SSF53271">
    <property type="entry name" value="PRTase-like"/>
    <property type="match status" value="1"/>
</dbReference>
<dbReference type="PANTHER" id="PTHR43864">
    <property type="entry name" value="HYPOXANTHINE/GUANINE PHOSPHORIBOSYLTRANSFERASE"/>
    <property type="match status" value="1"/>
</dbReference>
<keyword evidence="4" id="KW-0328">Glycosyltransferase</keyword>
<accession>A0A2J6WNN5</accession>
<evidence type="ECO:0000256" key="1">
    <source>
        <dbReference type="ARBA" id="ARBA00022679"/>
    </source>
</evidence>
<keyword evidence="2" id="KW-0660">Purine salvage</keyword>
<dbReference type="CDD" id="cd06223">
    <property type="entry name" value="PRTases_typeI"/>
    <property type="match status" value="1"/>
</dbReference>
<evidence type="ECO:0000313" key="4">
    <source>
        <dbReference type="EMBL" id="PMP72022.1"/>
    </source>
</evidence>